<dbReference type="PANTHER" id="PTHR43065:SF49">
    <property type="entry name" value="HISTIDINE KINASE"/>
    <property type="match status" value="1"/>
</dbReference>
<keyword evidence="3" id="KW-0472">Membrane</keyword>
<feature type="transmembrane region" description="Helical" evidence="3">
    <location>
        <begin position="114"/>
        <end position="132"/>
    </location>
</feature>
<evidence type="ECO:0000259" key="4">
    <source>
        <dbReference type="PROSITE" id="PS50109"/>
    </source>
</evidence>
<feature type="transmembrane region" description="Helical" evidence="3">
    <location>
        <begin position="88"/>
        <end position="108"/>
    </location>
</feature>
<accession>A0A8F6TV76</accession>
<dbReference type="KEGG" id="gce:KYE46_12650"/>
<dbReference type="SMART" id="SM00387">
    <property type="entry name" value="HATPase_c"/>
    <property type="match status" value="1"/>
</dbReference>
<feature type="transmembrane region" description="Helical" evidence="3">
    <location>
        <begin position="57"/>
        <end position="76"/>
    </location>
</feature>
<sequence>MSRPTSNELSFDRHAIDSDLALLLHSEFGSRRELLVRCFGIIIGGIALWAYEGTSLGPVWAAAYLLALTANYHALTARGMAARWQKRLCVGGYCLLTLIYLAMPVYLLVAGDPFLSFCAALAVIAFAIFTLYRPETPDFARTFDVLVGWMLVVIAAYSFMPSGVAALEQGLIAVLCAVVGLYYTMTLISTRKARAELRRATQRNLDEQKMEAIGRLSGGIAHDFNNILTAMLGNLELYNEVEDAKEKDALVSDARKAGNRASELIVQMLAFAQRTRLEVERHDAREIAKNLCVMARRMLPARIQLEHRWPEQPACVLADAGRLHKALLHLVLNAQEAVEGEGSITVAVDLIAGPATEAGSDPAENPEDAHLRFTIADDGPGMNPEVASRAAEPFFTTKPVGKGSGLGLSTAMGFAEQSGGALRIRTGPLGTAVMIHLPLCP</sequence>
<organism evidence="5 6">
    <name type="scientific">Gymnodinialimonas ceratoperidinii</name>
    <dbReference type="NCBI Taxonomy" id="2856823"/>
    <lineage>
        <taxon>Bacteria</taxon>
        <taxon>Pseudomonadati</taxon>
        <taxon>Pseudomonadota</taxon>
        <taxon>Alphaproteobacteria</taxon>
        <taxon>Rhodobacterales</taxon>
        <taxon>Paracoccaceae</taxon>
        <taxon>Gymnodinialimonas</taxon>
    </lineage>
</organism>
<dbReference type="InterPro" id="IPR003661">
    <property type="entry name" value="HisK_dim/P_dom"/>
</dbReference>
<dbReference type="SMART" id="SM00388">
    <property type="entry name" value="HisKA"/>
    <property type="match status" value="1"/>
</dbReference>
<dbReference type="InterPro" id="IPR005467">
    <property type="entry name" value="His_kinase_dom"/>
</dbReference>
<evidence type="ECO:0000313" key="6">
    <source>
        <dbReference type="Proteomes" id="UP000825009"/>
    </source>
</evidence>
<feature type="transmembrane region" description="Helical" evidence="3">
    <location>
        <begin position="171"/>
        <end position="189"/>
    </location>
</feature>
<dbReference type="PROSITE" id="PS50109">
    <property type="entry name" value="HIS_KIN"/>
    <property type="match status" value="1"/>
</dbReference>
<dbReference type="Pfam" id="PF02518">
    <property type="entry name" value="HATPase_c"/>
    <property type="match status" value="1"/>
</dbReference>
<dbReference type="PANTHER" id="PTHR43065">
    <property type="entry name" value="SENSOR HISTIDINE KINASE"/>
    <property type="match status" value="1"/>
</dbReference>
<keyword evidence="3" id="KW-1133">Transmembrane helix</keyword>
<dbReference type="GO" id="GO:0000155">
    <property type="term" value="F:phosphorelay sensor kinase activity"/>
    <property type="evidence" value="ECO:0007669"/>
    <property type="project" value="InterPro"/>
</dbReference>
<keyword evidence="3" id="KW-0812">Transmembrane</keyword>
<keyword evidence="6" id="KW-1185">Reference proteome</keyword>
<feature type="transmembrane region" description="Helical" evidence="3">
    <location>
        <begin position="139"/>
        <end position="159"/>
    </location>
</feature>
<dbReference type="RefSeq" id="WP_219000975.1">
    <property type="nucleotide sequence ID" value="NZ_CP079194.1"/>
</dbReference>
<dbReference type="AlphaFoldDB" id="A0A8F6TV76"/>
<feature type="domain" description="Histidine kinase" evidence="4">
    <location>
        <begin position="219"/>
        <end position="441"/>
    </location>
</feature>
<comment type="catalytic activity">
    <reaction evidence="1">
        <text>ATP + protein L-histidine = ADP + protein N-phospho-L-histidine.</text>
        <dbReference type="EC" id="2.7.13.3"/>
    </reaction>
</comment>
<evidence type="ECO:0000256" key="3">
    <source>
        <dbReference type="SAM" id="Phobius"/>
    </source>
</evidence>
<proteinExistence type="predicted"/>
<reference evidence="5 6" key="1">
    <citation type="submission" date="2021-07" db="EMBL/GenBank/DDBJ databases">
        <title>A novel Jannaschia species isolated from marine dinoflagellate Ceratoperidinium margalefii.</title>
        <authorList>
            <person name="Jiang Y."/>
            <person name="Li Z."/>
        </authorList>
    </citation>
    <scope>NUCLEOTIDE SEQUENCE [LARGE SCALE GENOMIC DNA]</scope>
    <source>
        <strain evidence="5 6">J12C1-MA-4</strain>
    </source>
</reference>
<feature type="transmembrane region" description="Helical" evidence="3">
    <location>
        <begin position="34"/>
        <end position="51"/>
    </location>
</feature>
<dbReference type="Pfam" id="PF00512">
    <property type="entry name" value="HisKA"/>
    <property type="match status" value="1"/>
</dbReference>
<dbReference type="Proteomes" id="UP000825009">
    <property type="component" value="Chromosome"/>
</dbReference>
<dbReference type="EC" id="2.7.13.3" evidence="2"/>
<evidence type="ECO:0000313" key="5">
    <source>
        <dbReference type="EMBL" id="QXT38779.1"/>
    </source>
</evidence>
<name>A0A8F6TV76_9RHOB</name>
<evidence type="ECO:0000256" key="2">
    <source>
        <dbReference type="ARBA" id="ARBA00012438"/>
    </source>
</evidence>
<evidence type="ECO:0000256" key="1">
    <source>
        <dbReference type="ARBA" id="ARBA00000085"/>
    </source>
</evidence>
<protein>
    <recommendedName>
        <fullName evidence="2">histidine kinase</fullName>
        <ecNumber evidence="2">2.7.13.3</ecNumber>
    </recommendedName>
</protein>
<dbReference type="EMBL" id="CP079194">
    <property type="protein sequence ID" value="QXT38779.1"/>
    <property type="molecule type" value="Genomic_DNA"/>
</dbReference>
<dbReference type="CDD" id="cd00082">
    <property type="entry name" value="HisKA"/>
    <property type="match status" value="1"/>
</dbReference>
<dbReference type="InterPro" id="IPR003594">
    <property type="entry name" value="HATPase_dom"/>
</dbReference>
<gene>
    <name evidence="5" type="ORF">KYE46_12650</name>
</gene>